<dbReference type="CDD" id="cd02440">
    <property type="entry name" value="AdoMet_MTases"/>
    <property type="match status" value="1"/>
</dbReference>
<accession>A0A7R8WY89</accession>
<protein>
    <submittedName>
        <fullName evidence="5">Uncharacterized protein</fullName>
    </submittedName>
</protein>
<evidence type="ECO:0000256" key="4">
    <source>
        <dbReference type="ARBA" id="ARBA00046387"/>
    </source>
</evidence>
<dbReference type="PROSITE" id="PS51608">
    <property type="entry name" value="SAM_MT_UBIE"/>
    <property type="match status" value="1"/>
</dbReference>
<organism evidence="5">
    <name type="scientific">Cyprideis torosa</name>
    <dbReference type="NCBI Taxonomy" id="163714"/>
    <lineage>
        <taxon>Eukaryota</taxon>
        <taxon>Metazoa</taxon>
        <taxon>Ecdysozoa</taxon>
        <taxon>Arthropoda</taxon>
        <taxon>Crustacea</taxon>
        <taxon>Oligostraca</taxon>
        <taxon>Ostracoda</taxon>
        <taxon>Podocopa</taxon>
        <taxon>Podocopida</taxon>
        <taxon>Cytherocopina</taxon>
        <taxon>Cytheroidea</taxon>
        <taxon>Cytherideidae</taxon>
        <taxon>Cyprideis</taxon>
    </lineage>
</organism>
<keyword evidence="1" id="KW-0489">Methyltransferase</keyword>
<dbReference type="OrthoDB" id="6329284at2759"/>
<dbReference type="PANTHER" id="PTHR43591">
    <property type="entry name" value="METHYLTRANSFERASE"/>
    <property type="match status" value="1"/>
</dbReference>
<dbReference type="Pfam" id="PF01209">
    <property type="entry name" value="Ubie_methyltran"/>
    <property type="match status" value="1"/>
</dbReference>
<reference evidence="5" key="1">
    <citation type="submission" date="2020-11" db="EMBL/GenBank/DDBJ databases">
        <authorList>
            <person name="Tran Van P."/>
        </authorList>
    </citation>
    <scope>NUCLEOTIDE SEQUENCE</scope>
</reference>
<evidence type="ECO:0000313" key="5">
    <source>
        <dbReference type="EMBL" id="CAD7237429.1"/>
    </source>
</evidence>
<name>A0A7R8WY89_9CRUS</name>
<feature type="non-terminal residue" evidence="5">
    <location>
        <position position="113"/>
    </location>
</feature>
<evidence type="ECO:0000256" key="1">
    <source>
        <dbReference type="ARBA" id="ARBA00022603"/>
    </source>
</evidence>
<dbReference type="InterPro" id="IPR023576">
    <property type="entry name" value="UbiE/COQ5_MeTrFase_CS"/>
</dbReference>
<dbReference type="GO" id="GO:0008425">
    <property type="term" value="F:2-methoxy-6-polyprenyl-1,4-benzoquinol methyltransferase activity"/>
    <property type="evidence" value="ECO:0007669"/>
    <property type="project" value="TreeGrafter"/>
</dbReference>
<sequence length="113" mass="12927">MLRVGRDRAINQGHLNDFDWVTGNAETLPLEDNSVDVYTIAFGLRNVTRIDDALKEAHRVLKPGGRFYCLEFSHVENPAFSALYDKFSFNLIPKMGEVIAKDRDSYQYLVESI</sequence>
<keyword evidence="2" id="KW-0808">Transferase</keyword>
<dbReference type="InterPro" id="IPR029063">
    <property type="entry name" value="SAM-dependent_MTases_sf"/>
</dbReference>
<comment type="subunit">
    <text evidence="4">Component of a multi-subunit COQ enzyme complex, composed of at least COQ3, COQ4, COQ5, COQ6, COQ7 and COQ9. Interacts with PYURF; the interaction is direct, stabilizes COQ5 protein and associates PYURF with COQ enzyme complex.</text>
</comment>
<dbReference type="Gene3D" id="3.40.50.150">
    <property type="entry name" value="Vaccinia Virus protein VP39"/>
    <property type="match status" value="1"/>
</dbReference>
<evidence type="ECO:0000256" key="3">
    <source>
        <dbReference type="ARBA" id="ARBA00022691"/>
    </source>
</evidence>
<dbReference type="PROSITE" id="PS01184">
    <property type="entry name" value="UBIE_2"/>
    <property type="match status" value="1"/>
</dbReference>
<keyword evidence="3" id="KW-0949">S-adenosyl-L-methionine</keyword>
<evidence type="ECO:0000256" key="2">
    <source>
        <dbReference type="ARBA" id="ARBA00022679"/>
    </source>
</evidence>
<proteinExistence type="predicted"/>
<dbReference type="EMBL" id="OB687998">
    <property type="protein sequence ID" value="CAD7237429.1"/>
    <property type="molecule type" value="Genomic_DNA"/>
</dbReference>
<dbReference type="GO" id="GO:0032259">
    <property type="term" value="P:methylation"/>
    <property type="evidence" value="ECO:0007669"/>
    <property type="project" value="UniProtKB-KW"/>
</dbReference>
<dbReference type="InterPro" id="IPR004033">
    <property type="entry name" value="UbiE/COQ5_MeTrFase"/>
</dbReference>
<dbReference type="PANTHER" id="PTHR43591:SF24">
    <property type="entry name" value="2-METHOXY-6-POLYPRENYL-1,4-BENZOQUINOL METHYLASE, MITOCHONDRIAL"/>
    <property type="match status" value="1"/>
</dbReference>
<dbReference type="SUPFAM" id="SSF53335">
    <property type="entry name" value="S-adenosyl-L-methionine-dependent methyltransferases"/>
    <property type="match status" value="1"/>
</dbReference>
<dbReference type="AlphaFoldDB" id="A0A7R8WY89"/>
<gene>
    <name evidence="5" type="ORF">CTOB1V02_LOCUS15244</name>
</gene>